<evidence type="ECO:0000313" key="7">
    <source>
        <dbReference type="Proteomes" id="UP001216189"/>
    </source>
</evidence>
<dbReference type="PANTHER" id="PTHR38102:SF1">
    <property type="entry name" value="PERIPLASMIC CHAPERONE SPY"/>
    <property type="match status" value="1"/>
</dbReference>
<evidence type="ECO:0000256" key="4">
    <source>
        <dbReference type="ARBA" id="ARBA00022764"/>
    </source>
</evidence>
<keyword evidence="4" id="KW-0574">Periplasm</keyword>
<comment type="caution">
    <text evidence="6">The sequence shown here is derived from an EMBL/GenBank/DDBJ whole genome shotgun (WGS) entry which is preliminary data.</text>
</comment>
<sequence>MKLAKKILLAAAVFPLVFGTSAVFAYGGPANHKGDGPCGRGEARLWKQLDLTSEQQAQLQKLRDTHRDEMRNTRDDKRAAMKALHDQERALVLAADFDQAAAQNLAQQMVEQQVVQRVNMLQHRQQMMNVLTAEQKAKWQTLQQDQMQQCLQQGNHKRKAY</sequence>
<dbReference type="Pfam" id="PF07813">
    <property type="entry name" value="LTXXQ"/>
    <property type="match status" value="1"/>
</dbReference>
<dbReference type="EMBL" id="JARBFT010000006">
    <property type="protein sequence ID" value="MDE1514945.1"/>
    <property type="molecule type" value="Genomic_DNA"/>
</dbReference>
<evidence type="ECO:0000313" key="6">
    <source>
        <dbReference type="EMBL" id="MDE1514945.1"/>
    </source>
</evidence>
<dbReference type="Proteomes" id="UP001216189">
    <property type="component" value="Unassembled WGS sequence"/>
</dbReference>
<feature type="chain" id="PRO_5045447841" evidence="5">
    <location>
        <begin position="26"/>
        <end position="161"/>
    </location>
</feature>
<dbReference type="PANTHER" id="PTHR38102">
    <property type="entry name" value="PERIPLASMIC CHAPERONE SPY"/>
    <property type="match status" value="1"/>
</dbReference>
<protein>
    <submittedName>
        <fullName evidence="6">CpxP family protein</fullName>
    </submittedName>
</protein>
<organism evidence="6 7">
    <name type="scientific">Vibrio chanodichtyis</name>
    <dbReference type="NCBI Taxonomy" id="3027932"/>
    <lineage>
        <taxon>Bacteria</taxon>
        <taxon>Pseudomonadati</taxon>
        <taxon>Pseudomonadota</taxon>
        <taxon>Gammaproteobacteria</taxon>
        <taxon>Vibrionales</taxon>
        <taxon>Vibrionaceae</taxon>
        <taxon>Vibrio</taxon>
    </lineage>
</organism>
<reference evidence="6 7" key="1">
    <citation type="submission" date="2023-02" db="EMBL/GenBank/DDBJ databases">
        <title>Vibrio intestini sp. nov., a close relative of Vibrio cholerae isolated from the intestine of Healthy Culter dabryi.</title>
        <authorList>
            <person name="Wu N."/>
        </authorList>
    </citation>
    <scope>NUCLEOTIDE SEQUENCE [LARGE SCALE GENOMIC DNA]</scope>
    <source>
        <strain evidence="6 7">DSL-7</strain>
    </source>
</reference>
<comment type="similarity">
    <text evidence="2">Belongs to the CpxP/Spy family.</text>
</comment>
<proteinExistence type="inferred from homology"/>
<keyword evidence="7" id="KW-1185">Reference proteome</keyword>
<comment type="subcellular location">
    <subcellularLocation>
        <location evidence="1">Periplasm</location>
    </subcellularLocation>
</comment>
<keyword evidence="3 5" id="KW-0732">Signal</keyword>
<dbReference type="RefSeq" id="WP_274722569.1">
    <property type="nucleotide sequence ID" value="NZ_JARBFT010000006.1"/>
</dbReference>
<accession>A0ABT5UZY1</accession>
<name>A0ABT5UZY1_9VIBR</name>
<evidence type="ECO:0000256" key="5">
    <source>
        <dbReference type="SAM" id="SignalP"/>
    </source>
</evidence>
<evidence type="ECO:0000256" key="1">
    <source>
        <dbReference type="ARBA" id="ARBA00004418"/>
    </source>
</evidence>
<dbReference type="Gene3D" id="1.20.120.1490">
    <property type="match status" value="1"/>
</dbReference>
<gene>
    <name evidence="6" type="ORF">PUN32_07965</name>
</gene>
<dbReference type="InterPro" id="IPR052211">
    <property type="entry name" value="Cpx_auxiliary_protein"/>
</dbReference>
<evidence type="ECO:0000256" key="3">
    <source>
        <dbReference type="ARBA" id="ARBA00022729"/>
    </source>
</evidence>
<dbReference type="InterPro" id="IPR012899">
    <property type="entry name" value="LTXXQ"/>
</dbReference>
<feature type="signal peptide" evidence="5">
    <location>
        <begin position="1"/>
        <end position="25"/>
    </location>
</feature>
<dbReference type="NCBIfam" id="NF009391">
    <property type="entry name" value="PRK12750.1"/>
    <property type="match status" value="1"/>
</dbReference>
<evidence type="ECO:0000256" key="2">
    <source>
        <dbReference type="ARBA" id="ARBA00008441"/>
    </source>
</evidence>